<reference evidence="2 3" key="2">
    <citation type="submission" date="2020-08" db="EMBL/GenBank/DDBJ databases">
        <title>Sequencing the genomes of 1000 actinobacteria strains.</title>
        <authorList>
            <person name="Klenk H.-P."/>
        </authorList>
    </citation>
    <scope>NUCLEOTIDE SEQUENCE [LARGE SCALE GENOMIC DNA]</scope>
    <source>
        <strain evidence="2 3">DSM 44772</strain>
    </source>
</reference>
<dbReference type="Gene3D" id="1.25.10.10">
    <property type="entry name" value="Leucine-rich Repeat Variant"/>
    <property type="match status" value="1"/>
</dbReference>
<protein>
    <submittedName>
        <fullName evidence="2">Thioredoxin-like negative regulator of GroEL</fullName>
    </submittedName>
</protein>
<accession>A0A7W7MX27</accession>
<keyword evidence="4" id="KW-1185">Reference proteome</keyword>
<dbReference type="EMBL" id="BAAAHD010000020">
    <property type="protein sequence ID" value="GAA0558285.1"/>
    <property type="molecule type" value="Genomic_DNA"/>
</dbReference>
<reference evidence="1 4" key="1">
    <citation type="journal article" date="2019" name="Int. J. Syst. Evol. Microbiol.">
        <title>The Global Catalogue of Microorganisms (GCM) 10K type strain sequencing project: providing services to taxonomists for standard genome sequencing and annotation.</title>
        <authorList>
            <consortium name="The Broad Institute Genomics Platform"/>
            <consortium name="The Broad Institute Genome Sequencing Center for Infectious Disease"/>
            <person name="Wu L."/>
            <person name="Ma J."/>
        </authorList>
    </citation>
    <scope>NUCLEOTIDE SEQUENCE [LARGE SCALE GENOMIC DNA]</scope>
    <source>
        <strain evidence="1 4">JCM 10667</strain>
    </source>
</reference>
<dbReference type="RefSeq" id="WP_184882924.1">
    <property type="nucleotide sequence ID" value="NZ_BAAAHD010000020.1"/>
</dbReference>
<organism evidence="2 3">
    <name type="scientific">Actinomadura livida</name>
    <dbReference type="NCBI Taxonomy" id="79909"/>
    <lineage>
        <taxon>Bacteria</taxon>
        <taxon>Bacillati</taxon>
        <taxon>Actinomycetota</taxon>
        <taxon>Actinomycetes</taxon>
        <taxon>Streptosporangiales</taxon>
        <taxon>Thermomonosporaceae</taxon>
        <taxon>Actinomadura</taxon>
    </lineage>
</organism>
<gene>
    <name evidence="2" type="ORF">F4557_002739</name>
    <name evidence="1" type="ORF">GCM10009546_20420</name>
</gene>
<evidence type="ECO:0000313" key="2">
    <source>
        <dbReference type="EMBL" id="MBB4774321.1"/>
    </source>
</evidence>
<evidence type="ECO:0000313" key="3">
    <source>
        <dbReference type="Proteomes" id="UP000549343"/>
    </source>
</evidence>
<dbReference type="Proteomes" id="UP000549343">
    <property type="component" value="Unassembled WGS sequence"/>
</dbReference>
<dbReference type="EMBL" id="JACHMV010000001">
    <property type="protein sequence ID" value="MBB4774321.1"/>
    <property type="molecule type" value="Genomic_DNA"/>
</dbReference>
<evidence type="ECO:0000313" key="1">
    <source>
        <dbReference type="EMBL" id="GAA0558285.1"/>
    </source>
</evidence>
<evidence type="ECO:0000313" key="4">
    <source>
        <dbReference type="Proteomes" id="UP001501427"/>
    </source>
</evidence>
<reference evidence="1" key="3">
    <citation type="submission" date="2023-12" db="EMBL/GenBank/DDBJ databases">
        <authorList>
            <person name="Sun Q."/>
            <person name="Inoue M."/>
        </authorList>
    </citation>
    <scope>NUCLEOTIDE SEQUENCE</scope>
    <source>
        <strain evidence="1">JCM 10667</strain>
    </source>
</reference>
<dbReference type="AlphaFoldDB" id="A0A7W7MX27"/>
<proteinExistence type="predicted"/>
<comment type="caution">
    <text evidence="2">The sequence shown here is derived from an EMBL/GenBank/DDBJ whole genome shotgun (WGS) entry which is preliminary data.</text>
</comment>
<sequence length="1111" mass="118999">MRAEELLTEIEPLPFKARCRRLADLRGLSGDPALAALLDELSRRGHYERSLALFVAAAARDEASVAHLVRATGDPDAGLACRAIRLAVRYGAAPGAFLDGLEDAPAAVRAALYEAVRKYRRGDLADALVSRVADRWGDQEAATLLPACAAPAVAERLDGLAHAVGNWAALGRAHPDAVLGHAERSLAELPEAARNAWWFHHAPGVAAALRHDPGRVVRLLERHCRTRPLPRPLHPAAGALLDAEPERMLALLLSDSHRADLGVLLHRRSVRDRFARLGDRDMAAVARAVREDAGALRRLLAAFPPSCREAVFEAAMRGVDRGAAELDEDLLEVLPRALRYREARRMMGLRKVAETPSRTWAMAAFLPYEEALPILGELTRRPDADERATGYALLIRCAGRSGDPAVLGAALESLARLRNEQDPVRLSALYALTSVPEGLLRAGPAAAAGRLADDALKARDTSHQTRHQIGRIAAALCRQGAVHDDAELLVSGLEMVDRVAGSTGSLALGGLDRVLRRGQEHLLAAMLAPRLEAGARRDDHRLALLAARALRRRAHRVPVLQDALEAALDARDDGVLTQAITLWLAAPGTRAERAGRVVARDPSSVAVPAVLAAIARERTDLLDLVLAGSTPAGRFRRPDVTYVPRIVPAWADRWTARQRDAYRALLERVAADGEAPATDRAAAVSALARIPGTEASRLRPYFESGDPYIRRIALTVLPWTRSPQEVLPELLARAESDDAHVAVYAAARAARFVPPSALSAMLRPVLADGKITARKEAARILLRNRVPDAMDALAAAWDDPGQHRDVRAAIASAVRDRLDEPVARRILAEAAEGPRDLARQVLGTPPVYVEERFRSRYAALVLRVARSADPEARAAALPAVATWAPWAPEAPALLAGLVTDLDETRAWRDAVHALVRCVTTGIGAAELGGAAAGLAAAPAVPDAEPERDLPAFQRLVALAEAVRDASARHRTLGERAVQAVEGRLPEPVATELAAAVLRWDGPGAAGEIDALAGRCAGLGVLAVLDVADALATGPSEYTEHARPAPEEAHPHAARLAARGDLAGGLFACALTERHGPRAGWSADWRDLLRGLRAHAVPDVVHQALRIHTADE</sequence>
<dbReference type="InterPro" id="IPR016024">
    <property type="entry name" value="ARM-type_fold"/>
</dbReference>
<name>A0A7W7MX27_9ACTN</name>
<dbReference type="Proteomes" id="UP001501427">
    <property type="component" value="Unassembled WGS sequence"/>
</dbReference>
<dbReference type="InterPro" id="IPR011989">
    <property type="entry name" value="ARM-like"/>
</dbReference>
<dbReference type="SUPFAM" id="SSF48371">
    <property type="entry name" value="ARM repeat"/>
    <property type="match status" value="1"/>
</dbReference>